<evidence type="ECO:0000313" key="5">
    <source>
        <dbReference type="Proteomes" id="UP000326505"/>
    </source>
</evidence>
<reference evidence="4 5" key="1">
    <citation type="submission" date="2017-09" db="EMBL/GenBank/DDBJ databases">
        <authorList>
            <person name="Lee N."/>
            <person name="Cho B.-K."/>
        </authorList>
    </citation>
    <scope>NUCLEOTIDE SEQUENCE [LARGE SCALE GENOMIC DNA]</scope>
    <source>
        <strain evidence="4 5">ATCC 27465</strain>
    </source>
</reference>
<feature type="transmembrane region" description="Helical" evidence="2">
    <location>
        <begin position="291"/>
        <end position="311"/>
    </location>
</feature>
<gene>
    <name evidence="4" type="ORF">CP982_00780</name>
    <name evidence="3" type="ORF">FHS40_007003</name>
</gene>
<keyword evidence="6" id="KW-1185">Reference proteome</keyword>
<accession>A0A5P2X368</accession>
<reference evidence="3 6" key="2">
    <citation type="submission" date="2020-08" db="EMBL/GenBank/DDBJ databases">
        <title>Genomic Encyclopedia of Type Strains, Phase III (KMG-III): the genomes of soil and plant-associated and newly described type strains.</title>
        <authorList>
            <person name="Whitman W."/>
        </authorList>
    </citation>
    <scope>NUCLEOTIDE SEQUENCE [LARGE SCALE GENOMIC DNA]</scope>
    <source>
        <strain evidence="3 6">CECT 3146</strain>
    </source>
</reference>
<protein>
    <submittedName>
        <fullName evidence="4">Spirocyclase, AveC family</fullName>
    </submittedName>
</protein>
<evidence type="ECO:0000313" key="4">
    <source>
        <dbReference type="EMBL" id="QEV57450.1"/>
    </source>
</evidence>
<feature type="region of interest" description="Disordered" evidence="1">
    <location>
        <begin position="1"/>
        <end position="20"/>
    </location>
</feature>
<feature type="compositionally biased region" description="Pro residues" evidence="1">
    <location>
        <begin position="10"/>
        <end position="19"/>
    </location>
</feature>
<feature type="transmembrane region" description="Helical" evidence="2">
    <location>
        <begin position="29"/>
        <end position="52"/>
    </location>
</feature>
<dbReference type="InterPro" id="IPR033459">
    <property type="entry name" value="AveC-like"/>
</dbReference>
<proteinExistence type="predicted"/>
<evidence type="ECO:0000313" key="6">
    <source>
        <dbReference type="Proteomes" id="UP000549009"/>
    </source>
</evidence>
<dbReference type="RefSeq" id="WP_150508663.1">
    <property type="nucleotide sequence ID" value="NZ_BMSQ01000029.1"/>
</dbReference>
<sequence>MTEHTLRTPQPIPATPPPAAAAGWWRRPVLYFAAAGILSPLMGAYVMVRWLTTDGFHPRTGDTSALSTADQIKVWAGQGGVLLIAVALIVCAVLHCRRHRTYTFEAALCTGYASVFWMGPLLQFRHHGTLYNPATIHVPTWGPHIPGWSSPDAASQIEPLFGAGVGFLTSGIWPVVTAFAVWLVLLRRRPHLSGIRFILAAVAVGAVVDVVLEWLWILSGVWSYPAGFPALTLAAGAWYQMPVYYAVIMGLLWATVPYLVWRHYSQHGPGSTITRGVHRLPSRLHTTARTLAGIGFINVCALSIAASYWLVSLIPGQQWPDSFPFPLV</sequence>
<dbReference type="EMBL" id="CP023690">
    <property type="protein sequence ID" value="QEV57450.1"/>
    <property type="molecule type" value="Genomic_DNA"/>
</dbReference>
<keyword evidence="2" id="KW-0812">Transmembrane</keyword>
<evidence type="ECO:0000256" key="1">
    <source>
        <dbReference type="SAM" id="MobiDB-lite"/>
    </source>
</evidence>
<dbReference type="KEGG" id="sspb:CP982_00780"/>
<dbReference type="Proteomes" id="UP000326505">
    <property type="component" value="Chromosome"/>
</dbReference>
<dbReference type="AlphaFoldDB" id="A0A5P2X368"/>
<dbReference type="EMBL" id="JACHJD010000016">
    <property type="protein sequence ID" value="MBB5107882.1"/>
    <property type="molecule type" value="Genomic_DNA"/>
</dbReference>
<feature type="transmembrane region" description="Helical" evidence="2">
    <location>
        <begin position="242"/>
        <end position="261"/>
    </location>
</feature>
<organism evidence="4 5">
    <name type="scientific">Streptomyces spectabilis</name>
    <dbReference type="NCBI Taxonomy" id="68270"/>
    <lineage>
        <taxon>Bacteria</taxon>
        <taxon>Bacillati</taxon>
        <taxon>Actinomycetota</taxon>
        <taxon>Actinomycetes</taxon>
        <taxon>Kitasatosporales</taxon>
        <taxon>Streptomycetaceae</taxon>
        <taxon>Streptomyces</taxon>
    </lineage>
</organism>
<feature type="transmembrane region" description="Helical" evidence="2">
    <location>
        <begin position="72"/>
        <end position="94"/>
    </location>
</feature>
<evidence type="ECO:0000313" key="3">
    <source>
        <dbReference type="EMBL" id="MBB5107882.1"/>
    </source>
</evidence>
<dbReference type="Proteomes" id="UP000549009">
    <property type="component" value="Unassembled WGS sequence"/>
</dbReference>
<dbReference type="Pfam" id="PF17198">
    <property type="entry name" value="AveC_like"/>
    <property type="match status" value="1"/>
</dbReference>
<keyword evidence="2" id="KW-1133">Transmembrane helix</keyword>
<name>A0A5P2X368_STRST</name>
<keyword evidence="2" id="KW-0472">Membrane</keyword>
<feature type="transmembrane region" description="Helical" evidence="2">
    <location>
        <begin position="197"/>
        <end position="222"/>
    </location>
</feature>
<evidence type="ECO:0000256" key="2">
    <source>
        <dbReference type="SAM" id="Phobius"/>
    </source>
</evidence>
<dbReference type="OrthoDB" id="4307195at2"/>
<feature type="transmembrane region" description="Helical" evidence="2">
    <location>
        <begin position="160"/>
        <end position="185"/>
    </location>
</feature>
<feature type="transmembrane region" description="Helical" evidence="2">
    <location>
        <begin position="106"/>
        <end position="124"/>
    </location>
</feature>